<feature type="region of interest" description="Disordered" evidence="8">
    <location>
        <begin position="194"/>
        <end position="236"/>
    </location>
</feature>
<evidence type="ECO:0000256" key="1">
    <source>
        <dbReference type="ARBA" id="ARBA00000707"/>
    </source>
</evidence>
<accession>A0A2J8ABF6</accession>
<evidence type="ECO:0000256" key="8">
    <source>
        <dbReference type="SAM" id="MobiDB-lite"/>
    </source>
</evidence>
<dbReference type="Gene3D" id="3.90.70.10">
    <property type="entry name" value="Cysteine proteinases"/>
    <property type="match status" value="1"/>
</dbReference>
<dbReference type="Proteomes" id="UP000236333">
    <property type="component" value="Unassembled WGS sequence"/>
</dbReference>
<dbReference type="PANTHER" id="PTHR21646:SF24">
    <property type="entry name" value="UBIQUITIN CARBOXYL-TERMINAL HYDROLASE"/>
    <property type="match status" value="1"/>
</dbReference>
<dbReference type="PROSITE" id="PS50235">
    <property type="entry name" value="USP_3"/>
    <property type="match status" value="1"/>
</dbReference>
<dbReference type="InterPro" id="IPR038765">
    <property type="entry name" value="Papain-like_cys_pep_sf"/>
</dbReference>
<dbReference type="AlphaFoldDB" id="A0A2J8ABF6"/>
<proteinExistence type="inferred from homology"/>
<name>A0A2J8ABF6_9CHLO</name>
<gene>
    <name evidence="10" type="ORF">TSOC_003462</name>
</gene>
<keyword evidence="5" id="KW-0833">Ubl conjugation pathway</keyword>
<dbReference type="InterPro" id="IPR050185">
    <property type="entry name" value="Ub_carboxyl-term_hydrolase"/>
</dbReference>
<dbReference type="EC" id="3.4.19.12" evidence="3"/>
<dbReference type="PROSITE" id="PS00973">
    <property type="entry name" value="USP_2"/>
    <property type="match status" value="1"/>
</dbReference>
<evidence type="ECO:0000256" key="5">
    <source>
        <dbReference type="ARBA" id="ARBA00022786"/>
    </source>
</evidence>
<dbReference type="PANTHER" id="PTHR21646">
    <property type="entry name" value="UBIQUITIN CARBOXYL-TERMINAL HYDROLASE"/>
    <property type="match status" value="1"/>
</dbReference>
<dbReference type="OrthoDB" id="292964at2759"/>
<keyword evidence="7" id="KW-0788">Thiol protease</keyword>
<sequence>MSRRSPAIGSECNRVPSKPAYRELLGKGSEAEQAAEAAAYARSWNDSIVDDIFGGLLQSTIQCRACRRTSHTFEPFLGLAVPLPPPPPDGRELSVGDCLRAFCEQEELEGDNSYKCESCKRQQPHSKRLQVFRPPRVLVVTLKRFAQRASSPGFFSRLRAAAKNSSPVLLEPDRLDLTPYCNPLGLRGLAIAPAPSPSSSATTATATSTSSGPVAAAGGRGGGAQPPQPLHQPPQPLRPLYQLVAVSNHSGSLEGGHYTAQALGADGASWYNFNDATVRREPGRPSGSSSAAYVLFYRLATL</sequence>
<evidence type="ECO:0000313" key="11">
    <source>
        <dbReference type="Proteomes" id="UP000236333"/>
    </source>
</evidence>
<comment type="caution">
    <text evidence="10">The sequence shown here is derived from an EMBL/GenBank/DDBJ whole genome shotgun (WGS) entry which is preliminary data.</text>
</comment>
<organism evidence="10 11">
    <name type="scientific">Tetrabaena socialis</name>
    <dbReference type="NCBI Taxonomy" id="47790"/>
    <lineage>
        <taxon>Eukaryota</taxon>
        <taxon>Viridiplantae</taxon>
        <taxon>Chlorophyta</taxon>
        <taxon>core chlorophytes</taxon>
        <taxon>Chlorophyceae</taxon>
        <taxon>CS clade</taxon>
        <taxon>Chlamydomonadales</taxon>
        <taxon>Tetrabaenaceae</taxon>
        <taxon>Tetrabaena</taxon>
    </lineage>
</organism>
<dbReference type="InterPro" id="IPR001394">
    <property type="entry name" value="Peptidase_C19_UCH"/>
</dbReference>
<evidence type="ECO:0000256" key="6">
    <source>
        <dbReference type="ARBA" id="ARBA00022801"/>
    </source>
</evidence>
<dbReference type="SUPFAM" id="SSF54001">
    <property type="entry name" value="Cysteine proteinases"/>
    <property type="match status" value="1"/>
</dbReference>
<keyword evidence="11" id="KW-1185">Reference proteome</keyword>
<keyword evidence="6 10" id="KW-0378">Hydrolase</keyword>
<dbReference type="Pfam" id="PF00443">
    <property type="entry name" value="UCH"/>
    <property type="match status" value="1"/>
</dbReference>
<dbReference type="InterPro" id="IPR018200">
    <property type="entry name" value="USP_CS"/>
</dbReference>
<protein>
    <recommendedName>
        <fullName evidence="3">ubiquitinyl hydrolase 1</fullName>
        <ecNumber evidence="3">3.4.19.12</ecNumber>
    </recommendedName>
</protein>
<dbReference type="InterPro" id="IPR028889">
    <property type="entry name" value="USP"/>
</dbReference>
<reference evidence="10 11" key="1">
    <citation type="journal article" date="2017" name="Mol. Biol. Evol.">
        <title>The 4-celled Tetrabaena socialis nuclear genome reveals the essential components for genetic control of cell number at the origin of multicellularity in the volvocine lineage.</title>
        <authorList>
            <person name="Featherston J."/>
            <person name="Arakaki Y."/>
            <person name="Hanschen E.R."/>
            <person name="Ferris P.J."/>
            <person name="Michod R.E."/>
            <person name="Olson B.J.S.C."/>
            <person name="Nozaki H."/>
            <person name="Durand P.M."/>
        </authorList>
    </citation>
    <scope>NUCLEOTIDE SEQUENCE [LARGE SCALE GENOMIC DNA]</scope>
    <source>
        <strain evidence="10 11">NIES-571</strain>
    </source>
</reference>
<keyword evidence="4" id="KW-0645">Protease</keyword>
<comment type="similarity">
    <text evidence="2">Belongs to the peptidase C19 family.</text>
</comment>
<comment type="catalytic activity">
    <reaction evidence="1">
        <text>Thiol-dependent hydrolysis of ester, thioester, amide, peptide and isopeptide bonds formed by the C-terminal Gly of ubiquitin (a 76-residue protein attached to proteins as an intracellular targeting signal).</text>
        <dbReference type="EC" id="3.4.19.12"/>
    </reaction>
</comment>
<evidence type="ECO:0000256" key="7">
    <source>
        <dbReference type="ARBA" id="ARBA00022807"/>
    </source>
</evidence>
<feature type="compositionally biased region" description="Low complexity" evidence="8">
    <location>
        <begin position="197"/>
        <end position="217"/>
    </location>
</feature>
<evidence type="ECO:0000313" key="10">
    <source>
        <dbReference type="EMBL" id="PNH09862.1"/>
    </source>
</evidence>
<evidence type="ECO:0000259" key="9">
    <source>
        <dbReference type="PROSITE" id="PS50235"/>
    </source>
</evidence>
<dbReference type="GO" id="GO:0006508">
    <property type="term" value="P:proteolysis"/>
    <property type="evidence" value="ECO:0007669"/>
    <property type="project" value="UniProtKB-KW"/>
</dbReference>
<dbReference type="GO" id="GO:0016579">
    <property type="term" value="P:protein deubiquitination"/>
    <property type="evidence" value="ECO:0007669"/>
    <property type="project" value="InterPro"/>
</dbReference>
<evidence type="ECO:0000256" key="4">
    <source>
        <dbReference type="ARBA" id="ARBA00022670"/>
    </source>
</evidence>
<evidence type="ECO:0000256" key="3">
    <source>
        <dbReference type="ARBA" id="ARBA00012759"/>
    </source>
</evidence>
<feature type="compositionally biased region" description="Pro residues" evidence="8">
    <location>
        <begin position="226"/>
        <end position="236"/>
    </location>
</feature>
<evidence type="ECO:0000256" key="2">
    <source>
        <dbReference type="ARBA" id="ARBA00009085"/>
    </source>
</evidence>
<dbReference type="EMBL" id="PGGS01000075">
    <property type="protein sequence ID" value="PNH09862.1"/>
    <property type="molecule type" value="Genomic_DNA"/>
</dbReference>
<dbReference type="GO" id="GO:0004843">
    <property type="term" value="F:cysteine-type deubiquitinase activity"/>
    <property type="evidence" value="ECO:0007669"/>
    <property type="project" value="UniProtKB-EC"/>
</dbReference>
<feature type="domain" description="USP" evidence="9">
    <location>
        <begin position="1"/>
        <end position="300"/>
    </location>
</feature>